<keyword evidence="6" id="KW-1185">Reference proteome</keyword>
<accession>A0ABY8R7E8</accession>
<dbReference type="Pfam" id="PF04586">
    <property type="entry name" value="Peptidase_S78"/>
    <property type="match status" value="1"/>
</dbReference>
<dbReference type="EMBL" id="CP124686">
    <property type="protein sequence ID" value="WGX77365.1"/>
    <property type="molecule type" value="Genomic_DNA"/>
</dbReference>
<keyword evidence="1" id="KW-1188">Viral release from host cell</keyword>
<evidence type="ECO:0000256" key="3">
    <source>
        <dbReference type="ARBA" id="ARBA00022801"/>
    </source>
</evidence>
<organism evidence="5 6">
    <name type="scientific">Paraclostridium bifermentans</name>
    <name type="common">Clostridium bifermentans</name>
    <dbReference type="NCBI Taxonomy" id="1490"/>
    <lineage>
        <taxon>Bacteria</taxon>
        <taxon>Bacillati</taxon>
        <taxon>Bacillota</taxon>
        <taxon>Clostridia</taxon>
        <taxon>Peptostreptococcales</taxon>
        <taxon>Peptostreptococcaceae</taxon>
        <taxon>Paraclostridium</taxon>
    </lineage>
</organism>
<evidence type="ECO:0000313" key="5">
    <source>
        <dbReference type="EMBL" id="WGX77365.1"/>
    </source>
</evidence>
<sequence length="201" mass="23266">MNKLSINGKEVRHIHIDKLELRSIEGSQNKVVGGYVNQFNKQSSVMRDRWGDEFVEVISEGAFNKTLETKSQKALWNHNEDLVLGSVSSGTLNLFTDNLGLRCEITLPNTTWGNDAHESIQRGDVDGMSFGFRCIEDMWSKIQYKDREIYKRTILEVELFEVSPCVFPAYPDSQINIRSLNDFKEEIDKERRKKLIIQTYL</sequence>
<dbReference type="GO" id="GO:0008233">
    <property type="term" value="F:peptidase activity"/>
    <property type="evidence" value="ECO:0007669"/>
    <property type="project" value="UniProtKB-KW"/>
</dbReference>
<name>A0ABY8R7E8_PARBF</name>
<gene>
    <name evidence="5" type="ORF">QJS64_19345</name>
</gene>
<proteinExistence type="predicted"/>
<dbReference type="InterPro" id="IPR006433">
    <property type="entry name" value="Prohead_protease"/>
</dbReference>
<evidence type="ECO:0000256" key="1">
    <source>
        <dbReference type="ARBA" id="ARBA00022612"/>
    </source>
</evidence>
<feature type="domain" description="Prohead serine protease" evidence="4">
    <location>
        <begin position="18"/>
        <end position="180"/>
    </location>
</feature>
<dbReference type="InterPro" id="IPR054613">
    <property type="entry name" value="Peptidase_S78_dom"/>
</dbReference>
<protein>
    <submittedName>
        <fullName evidence="5">HK97 family phage prohead protease</fullName>
    </submittedName>
</protein>
<keyword evidence="3" id="KW-0378">Hydrolase</keyword>
<dbReference type="Proteomes" id="UP001239169">
    <property type="component" value="Plasmid unnamed1"/>
</dbReference>
<keyword evidence="2 5" id="KW-0645">Protease</keyword>
<geneLocation type="plasmid" evidence="5 6">
    <name>unnamed1</name>
</geneLocation>
<evidence type="ECO:0000313" key="6">
    <source>
        <dbReference type="Proteomes" id="UP001239169"/>
    </source>
</evidence>
<dbReference type="GO" id="GO:0006508">
    <property type="term" value="P:proteolysis"/>
    <property type="evidence" value="ECO:0007669"/>
    <property type="project" value="UniProtKB-KW"/>
</dbReference>
<evidence type="ECO:0000259" key="4">
    <source>
        <dbReference type="Pfam" id="PF04586"/>
    </source>
</evidence>
<dbReference type="NCBIfam" id="TIGR01543">
    <property type="entry name" value="proheadase_HK97"/>
    <property type="match status" value="1"/>
</dbReference>
<keyword evidence="5" id="KW-0614">Plasmid</keyword>
<reference evidence="5 6" key="1">
    <citation type="submission" date="2023-04" db="EMBL/GenBank/DDBJ databases">
        <title>Bacteria Genome Submission.</title>
        <authorList>
            <person name="Isaac P."/>
        </authorList>
    </citation>
    <scope>NUCLEOTIDE SEQUENCE [LARGE SCALE GENOMIC DNA]</scope>
    <source>
        <strain evidence="5 6">SampleS7P1</strain>
        <plasmid evidence="5 6">unnamed1</plasmid>
    </source>
</reference>
<evidence type="ECO:0000256" key="2">
    <source>
        <dbReference type="ARBA" id="ARBA00022670"/>
    </source>
</evidence>